<comment type="caution">
    <text evidence="1">The sequence shown here is derived from an EMBL/GenBank/DDBJ whole genome shotgun (WGS) entry which is preliminary data.</text>
</comment>
<name>A0A9P6XP57_RHIOR</name>
<dbReference type="Proteomes" id="UP000717996">
    <property type="component" value="Unassembled WGS sequence"/>
</dbReference>
<accession>A0A9P6XP57</accession>
<reference evidence="1" key="1">
    <citation type="journal article" date="2020" name="Microb. Genom.">
        <title>Genetic diversity of clinical and environmental Mucorales isolates obtained from an investigation of mucormycosis cases among solid organ transplant recipients.</title>
        <authorList>
            <person name="Nguyen M.H."/>
            <person name="Kaul D."/>
            <person name="Muto C."/>
            <person name="Cheng S.J."/>
            <person name="Richter R.A."/>
            <person name="Bruno V.M."/>
            <person name="Liu G."/>
            <person name="Beyhan S."/>
            <person name="Sundermann A.J."/>
            <person name="Mounaud S."/>
            <person name="Pasculle A.W."/>
            <person name="Nierman W.C."/>
            <person name="Driscoll E."/>
            <person name="Cumbie R."/>
            <person name="Clancy C.J."/>
            <person name="Dupont C.L."/>
        </authorList>
    </citation>
    <scope>NUCLEOTIDE SEQUENCE</scope>
    <source>
        <strain evidence="1">GL16</strain>
    </source>
</reference>
<organism evidence="1 2">
    <name type="scientific">Rhizopus oryzae</name>
    <name type="common">Mucormycosis agent</name>
    <name type="synonym">Rhizopus arrhizus var. delemar</name>
    <dbReference type="NCBI Taxonomy" id="64495"/>
    <lineage>
        <taxon>Eukaryota</taxon>
        <taxon>Fungi</taxon>
        <taxon>Fungi incertae sedis</taxon>
        <taxon>Mucoromycota</taxon>
        <taxon>Mucoromycotina</taxon>
        <taxon>Mucoromycetes</taxon>
        <taxon>Mucorales</taxon>
        <taxon>Mucorineae</taxon>
        <taxon>Rhizopodaceae</taxon>
        <taxon>Rhizopus</taxon>
    </lineage>
</organism>
<proteinExistence type="predicted"/>
<dbReference type="EMBL" id="JAANIT010007975">
    <property type="protein sequence ID" value="KAG1529489.1"/>
    <property type="molecule type" value="Genomic_DNA"/>
</dbReference>
<protein>
    <submittedName>
        <fullName evidence="1">Uncharacterized protein</fullName>
    </submittedName>
</protein>
<evidence type="ECO:0000313" key="1">
    <source>
        <dbReference type="EMBL" id="KAG1529489.1"/>
    </source>
</evidence>
<gene>
    <name evidence="1" type="ORF">G6F51_014132</name>
</gene>
<dbReference type="AlphaFoldDB" id="A0A9P6XP57"/>
<sequence>MFLQSYQFEIIHVPGKANSAADALSRLSMVPAIQVVQETFAATHISWVQAQDDDPVLSDIKQHIFFTKRFYSSQ</sequence>
<evidence type="ECO:0000313" key="2">
    <source>
        <dbReference type="Proteomes" id="UP000717996"/>
    </source>
</evidence>